<dbReference type="InterPro" id="IPR011006">
    <property type="entry name" value="CheY-like_superfamily"/>
</dbReference>
<evidence type="ECO:0000259" key="11">
    <source>
        <dbReference type="PROSITE" id="PS51755"/>
    </source>
</evidence>
<dbReference type="CDD" id="cd00383">
    <property type="entry name" value="trans_reg_C"/>
    <property type="match status" value="1"/>
</dbReference>
<dbReference type="Proteomes" id="UP001223586">
    <property type="component" value="Unassembled WGS sequence"/>
</dbReference>
<gene>
    <name evidence="12" type="ORF">J2S08_000529</name>
</gene>
<evidence type="ECO:0000256" key="2">
    <source>
        <dbReference type="ARBA" id="ARBA00022490"/>
    </source>
</evidence>
<dbReference type="SMART" id="SM00448">
    <property type="entry name" value="REC"/>
    <property type="match status" value="1"/>
</dbReference>
<dbReference type="Pfam" id="PF00486">
    <property type="entry name" value="Trans_reg_C"/>
    <property type="match status" value="1"/>
</dbReference>
<dbReference type="EMBL" id="JAUSTT010000002">
    <property type="protein sequence ID" value="MDQ0174696.1"/>
    <property type="molecule type" value="Genomic_DNA"/>
</dbReference>
<dbReference type="Gene3D" id="6.10.250.690">
    <property type="match status" value="1"/>
</dbReference>
<dbReference type="InterPro" id="IPR001789">
    <property type="entry name" value="Sig_transdc_resp-reg_receiver"/>
</dbReference>
<keyword evidence="3 8" id="KW-0597">Phosphoprotein</keyword>
<feature type="DNA-binding region" description="OmpR/PhoB-type" evidence="9">
    <location>
        <begin position="138"/>
        <end position="237"/>
    </location>
</feature>
<dbReference type="SUPFAM" id="SSF52172">
    <property type="entry name" value="CheY-like"/>
    <property type="match status" value="1"/>
</dbReference>
<evidence type="ECO:0000256" key="8">
    <source>
        <dbReference type="PROSITE-ProRule" id="PRU00169"/>
    </source>
</evidence>
<comment type="subcellular location">
    <subcellularLocation>
        <location evidence="1">Cytoplasm</location>
    </subcellularLocation>
</comment>
<proteinExistence type="predicted"/>
<evidence type="ECO:0000256" key="6">
    <source>
        <dbReference type="ARBA" id="ARBA00023125"/>
    </source>
</evidence>
<feature type="modified residue" description="4-aspartylphosphate" evidence="8">
    <location>
        <position position="55"/>
    </location>
</feature>
<keyword evidence="4" id="KW-0902">Two-component regulatory system</keyword>
<evidence type="ECO:0000313" key="13">
    <source>
        <dbReference type="Proteomes" id="UP001223586"/>
    </source>
</evidence>
<dbReference type="PANTHER" id="PTHR48111:SF52">
    <property type="entry name" value="TRANSCRIPTIONAL REGULATORY PROTEIN YVRH"/>
    <property type="match status" value="1"/>
</dbReference>
<dbReference type="RefSeq" id="WP_307226378.1">
    <property type="nucleotide sequence ID" value="NZ_JAUSTT010000002.1"/>
</dbReference>
<reference evidence="12 13" key="1">
    <citation type="submission" date="2023-07" db="EMBL/GenBank/DDBJ databases">
        <title>Genomic Encyclopedia of Type Strains, Phase IV (KMG-IV): sequencing the most valuable type-strain genomes for metagenomic binning, comparative biology and taxonomic classification.</title>
        <authorList>
            <person name="Goeker M."/>
        </authorList>
    </citation>
    <scope>NUCLEOTIDE SEQUENCE [LARGE SCALE GENOMIC DNA]</scope>
    <source>
        <strain evidence="12 13">DSM 23837</strain>
    </source>
</reference>
<keyword evidence="7" id="KW-0804">Transcription</keyword>
<evidence type="ECO:0000256" key="9">
    <source>
        <dbReference type="PROSITE-ProRule" id="PRU01091"/>
    </source>
</evidence>
<evidence type="ECO:0000256" key="5">
    <source>
        <dbReference type="ARBA" id="ARBA00023015"/>
    </source>
</evidence>
<evidence type="ECO:0000256" key="3">
    <source>
        <dbReference type="ARBA" id="ARBA00022553"/>
    </source>
</evidence>
<accession>A0ABT9WN54</accession>
<keyword evidence="5" id="KW-0805">Transcription regulation</keyword>
<organism evidence="12 13">
    <name type="scientific">Bacillus chungangensis</name>
    <dbReference type="NCBI Taxonomy" id="587633"/>
    <lineage>
        <taxon>Bacteria</taxon>
        <taxon>Bacillati</taxon>
        <taxon>Bacillota</taxon>
        <taxon>Bacilli</taxon>
        <taxon>Bacillales</taxon>
        <taxon>Bacillaceae</taxon>
        <taxon>Bacillus</taxon>
    </lineage>
</organism>
<dbReference type="CDD" id="cd17574">
    <property type="entry name" value="REC_OmpR"/>
    <property type="match status" value="1"/>
</dbReference>
<comment type="caution">
    <text evidence="12">The sequence shown here is derived from an EMBL/GenBank/DDBJ whole genome shotgun (WGS) entry which is preliminary data.</text>
</comment>
<protein>
    <submittedName>
        <fullName evidence="12">DNA-binding response OmpR family regulator</fullName>
    </submittedName>
</protein>
<feature type="domain" description="OmpR/PhoB-type" evidence="11">
    <location>
        <begin position="138"/>
        <end position="237"/>
    </location>
</feature>
<evidence type="ECO:0000256" key="4">
    <source>
        <dbReference type="ARBA" id="ARBA00023012"/>
    </source>
</evidence>
<dbReference type="PROSITE" id="PS51755">
    <property type="entry name" value="OMPR_PHOB"/>
    <property type="match status" value="1"/>
</dbReference>
<dbReference type="Gene3D" id="3.40.50.2300">
    <property type="match status" value="1"/>
</dbReference>
<dbReference type="GO" id="GO:0003677">
    <property type="term" value="F:DNA binding"/>
    <property type="evidence" value="ECO:0007669"/>
    <property type="project" value="UniProtKB-KW"/>
</dbReference>
<dbReference type="SMART" id="SM00862">
    <property type="entry name" value="Trans_reg_C"/>
    <property type="match status" value="1"/>
</dbReference>
<evidence type="ECO:0000259" key="10">
    <source>
        <dbReference type="PROSITE" id="PS50110"/>
    </source>
</evidence>
<dbReference type="Gene3D" id="1.10.10.10">
    <property type="entry name" value="Winged helix-like DNA-binding domain superfamily/Winged helix DNA-binding domain"/>
    <property type="match status" value="1"/>
</dbReference>
<dbReference type="InterPro" id="IPR016032">
    <property type="entry name" value="Sig_transdc_resp-reg_C-effctor"/>
</dbReference>
<dbReference type="PANTHER" id="PTHR48111">
    <property type="entry name" value="REGULATOR OF RPOS"/>
    <property type="match status" value="1"/>
</dbReference>
<dbReference type="PROSITE" id="PS50110">
    <property type="entry name" value="RESPONSE_REGULATORY"/>
    <property type="match status" value="1"/>
</dbReference>
<name>A0ABT9WN54_9BACI</name>
<evidence type="ECO:0000256" key="1">
    <source>
        <dbReference type="ARBA" id="ARBA00004496"/>
    </source>
</evidence>
<keyword evidence="6 9" id="KW-0238">DNA-binding</keyword>
<feature type="domain" description="Response regulatory" evidence="10">
    <location>
        <begin position="5"/>
        <end position="119"/>
    </location>
</feature>
<evidence type="ECO:0000256" key="7">
    <source>
        <dbReference type="ARBA" id="ARBA00023163"/>
    </source>
</evidence>
<evidence type="ECO:0000313" key="12">
    <source>
        <dbReference type="EMBL" id="MDQ0174696.1"/>
    </source>
</evidence>
<keyword evidence="13" id="KW-1185">Reference proteome</keyword>
<sequence>MEGTRILIIDDEPSIIHVLEMALKKEGFQQLFYAYNAKEAISMIDAEPFDFIILDVMLPDESGFNICPTIREKTDAFILFLTAKVSDLDRILGFALGGDDYITKPFNPLEVVARINAKLRRQYPLVKQSQLNERKKNTDHFDFGRFQVDEAAGELIVEGKQVECPPQVFQLLLHFCKYPNQVFSKEHLLQAVWGFRDVSDDNTVMVHIRRLREKIEENPSEPRYLITLRGLGYKLVKES</sequence>
<dbReference type="InterPro" id="IPR036388">
    <property type="entry name" value="WH-like_DNA-bd_sf"/>
</dbReference>
<dbReference type="InterPro" id="IPR001867">
    <property type="entry name" value="OmpR/PhoB-type_DNA-bd"/>
</dbReference>
<dbReference type="InterPro" id="IPR039420">
    <property type="entry name" value="WalR-like"/>
</dbReference>
<dbReference type="SUPFAM" id="SSF46894">
    <property type="entry name" value="C-terminal effector domain of the bipartite response regulators"/>
    <property type="match status" value="1"/>
</dbReference>
<keyword evidence="2" id="KW-0963">Cytoplasm</keyword>
<dbReference type="Pfam" id="PF00072">
    <property type="entry name" value="Response_reg"/>
    <property type="match status" value="1"/>
</dbReference>